<dbReference type="PANTHER" id="PTHR23507:SF1">
    <property type="entry name" value="FI18259P1-RELATED"/>
    <property type="match status" value="1"/>
</dbReference>
<dbReference type="SUPFAM" id="SSF103473">
    <property type="entry name" value="MFS general substrate transporter"/>
    <property type="match status" value="1"/>
</dbReference>
<feature type="transmembrane region" description="Helical" evidence="5">
    <location>
        <begin position="133"/>
        <end position="154"/>
    </location>
</feature>
<feature type="transmembrane region" description="Helical" evidence="5">
    <location>
        <begin position="109"/>
        <end position="127"/>
    </location>
</feature>
<proteinExistence type="predicted"/>
<keyword evidence="2 5" id="KW-0812">Transmembrane</keyword>
<sequence length="236" mass="25815">MLFGTVQLNGVTTDYVDDRSREKTKRLVHCCGILQELSPVTHSNSAWVTSVPRIPKKINIVAVNEMIGTTTGSSCPVKISIFETIKSCLSELVIILGIKSLQPCLMDELIALIGIISCTAMFVLFGIATTEIYLYIAIVVGCFGMCAVPILRAIMSKMTPPDKQGVLFGSIAVVENICNLSSSVIGGAIYSETVVFYRGTAYFVMTGFMVFSAILLLALIKDSRKNQYRKDYEVIQ</sequence>
<comment type="subcellular location">
    <subcellularLocation>
        <location evidence="1">Membrane</location>
        <topology evidence="1">Multi-pass membrane protein</topology>
    </subcellularLocation>
</comment>
<evidence type="ECO:0000256" key="4">
    <source>
        <dbReference type="ARBA" id="ARBA00023136"/>
    </source>
</evidence>
<dbReference type="InterPro" id="IPR036259">
    <property type="entry name" value="MFS_trans_sf"/>
</dbReference>
<evidence type="ECO:0000256" key="5">
    <source>
        <dbReference type="SAM" id="Phobius"/>
    </source>
</evidence>
<dbReference type="EnsemblMetazoa" id="G10621.1">
    <property type="protein sequence ID" value="G10621.1:cds"/>
    <property type="gene ID" value="G10621"/>
</dbReference>
<feature type="transmembrane region" description="Helical" evidence="5">
    <location>
        <begin position="201"/>
        <end position="220"/>
    </location>
</feature>
<dbReference type="GO" id="GO:0022857">
    <property type="term" value="F:transmembrane transporter activity"/>
    <property type="evidence" value="ECO:0007669"/>
    <property type="project" value="InterPro"/>
</dbReference>
<name>A0A8W8HQP8_MAGGI</name>
<evidence type="ECO:0000313" key="6">
    <source>
        <dbReference type="EnsemblMetazoa" id="G10621.1:cds"/>
    </source>
</evidence>
<keyword evidence="4 5" id="KW-0472">Membrane</keyword>
<keyword evidence="3 5" id="KW-1133">Transmembrane helix</keyword>
<dbReference type="Pfam" id="PF07690">
    <property type="entry name" value="MFS_1"/>
    <property type="match status" value="1"/>
</dbReference>
<feature type="transmembrane region" description="Helical" evidence="5">
    <location>
        <begin position="166"/>
        <end position="189"/>
    </location>
</feature>
<organism evidence="6 7">
    <name type="scientific">Magallana gigas</name>
    <name type="common">Pacific oyster</name>
    <name type="synonym">Crassostrea gigas</name>
    <dbReference type="NCBI Taxonomy" id="29159"/>
    <lineage>
        <taxon>Eukaryota</taxon>
        <taxon>Metazoa</taxon>
        <taxon>Spiralia</taxon>
        <taxon>Lophotrochozoa</taxon>
        <taxon>Mollusca</taxon>
        <taxon>Bivalvia</taxon>
        <taxon>Autobranchia</taxon>
        <taxon>Pteriomorphia</taxon>
        <taxon>Ostreida</taxon>
        <taxon>Ostreoidea</taxon>
        <taxon>Ostreidae</taxon>
        <taxon>Magallana</taxon>
    </lineage>
</organism>
<evidence type="ECO:0000256" key="3">
    <source>
        <dbReference type="ARBA" id="ARBA00022989"/>
    </source>
</evidence>
<protein>
    <submittedName>
        <fullName evidence="6">Uncharacterized protein</fullName>
    </submittedName>
</protein>
<evidence type="ECO:0000256" key="2">
    <source>
        <dbReference type="ARBA" id="ARBA00022692"/>
    </source>
</evidence>
<dbReference type="Proteomes" id="UP000005408">
    <property type="component" value="Unassembled WGS sequence"/>
</dbReference>
<dbReference type="PANTHER" id="PTHR23507">
    <property type="entry name" value="ZGC:174356"/>
    <property type="match status" value="1"/>
</dbReference>
<dbReference type="AlphaFoldDB" id="A0A8W8HQP8"/>
<evidence type="ECO:0000256" key="1">
    <source>
        <dbReference type="ARBA" id="ARBA00004141"/>
    </source>
</evidence>
<keyword evidence="7" id="KW-1185">Reference proteome</keyword>
<evidence type="ECO:0000313" key="7">
    <source>
        <dbReference type="Proteomes" id="UP000005408"/>
    </source>
</evidence>
<dbReference type="Gene3D" id="1.20.1250.20">
    <property type="entry name" value="MFS general substrate transporter like domains"/>
    <property type="match status" value="1"/>
</dbReference>
<dbReference type="GO" id="GO:0016020">
    <property type="term" value="C:membrane"/>
    <property type="evidence" value="ECO:0007669"/>
    <property type="project" value="UniProtKB-SubCell"/>
</dbReference>
<dbReference type="InterPro" id="IPR011701">
    <property type="entry name" value="MFS"/>
</dbReference>
<accession>A0A8W8HQP8</accession>
<reference evidence="6" key="1">
    <citation type="submission" date="2022-08" db="UniProtKB">
        <authorList>
            <consortium name="EnsemblMetazoa"/>
        </authorList>
    </citation>
    <scope>IDENTIFICATION</scope>
    <source>
        <strain evidence="6">05x7-T-G4-1.051#20</strain>
    </source>
</reference>